<protein>
    <submittedName>
        <fullName evidence="2">Protein Rf1, mitochondrial-like isoform X1</fullName>
    </submittedName>
</protein>
<proteinExistence type="predicted"/>
<dbReference type="AlphaFoldDB" id="A0AAX6FTQ3"/>
<gene>
    <name evidence="2" type="ORF">M6B38_401245</name>
</gene>
<sequence length="112" mass="12120">MVDRGRKPDDVTFNTHRKDGKLIDERAEQTYAEYLRLRQQTTASAPTTGEAGTSSKPSSAPSEDELWMTAAGGLQRGTYYVWDPMTQSSRASAASVHSPTTLAGVCPSPGDR</sequence>
<feature type="region of interest" description="Disordered" evidence="1">
    <location>
        <begin position="1"/>
        <end position="20"/>
    </location>
</feature>
<feature type="region of interest" description="Disordered" evidence="1">
    <location>
        <begin position="88"/>
        <end position="112"/>
    </location>
</feature>
<keyword evidence="3" id="KW-1185">Reference proteome</keyword>
<comment type="caution">
    <text evidence="2">The sequence shown here is derived from an EMBL/GenBank/DDBJ whole genome shotgun (WGS) entry which is preliminary data.</text>
</comment>
<reference evidence="2" key="1">
    <citation type="journal article" date="2023" name="GigaByte">
        <title>Genome assembly of the bearded iris, Iris pallida Lam.</title>
        <authorList>
            <person name="Bruccoleri R.E."/>
            <person name="Oakeley E.J."/>
            <person name="Faust A.M.E."/>
            <person name="Altorfer M."/>
            <person name="Dessus-Babus S."/>
            <person name="Burckhardt D."/>
            <person name="Oertli M."/>
            <person name="Naumann U."/>
            <person name="Petersen F."/>
            <person name="Wong J."/>
        </authorList>
    </citation>
    <scope>NUCLEOTIDE SEQUENCE</scope>
    <source>
        <strain evidence="2">GSM-AAB239-AS_SAM_17_03QT</strain>
    </source>
</reference>
<evidence type="ECO:0000313" key="3">
    <source>
        <dbReference type="Proteomes" id="UP001140949"/>
    </source>
</evidence>
<name>A0AAX6FTQ3_IRIPA</name>
<feature type="compositionally biased region" description="Polar residues" evidence="1">
    <location>
        <begin position="38"/>
        <end position="61"/>
    </location>
</feature>
<reference evidence="2" key="2">
    <citation type="submission" date="2023-04" db="EMBL/GenBank/DDBJ databases">
        <authorList>
            <person name="Bruccoleri R.E."/>
            <person name="Oakeley E.J."/>
            <person name="Faust A.-M."/>
            <person name="Dessus-Babus S."/>
            <person name="Altorfer M."/>
            <person name="Burckhardt D."/>
            <person name="Oertli M."/>
            <person name="Naumann U."/>
            <person name="Petersen F."/>
            <person name="Wong J."/>
        </authorList>
    </citation>
    <scope>NUCLEOTIDE SEQUENCE</scope>
    <source>
        <strain evidence="2">GSM-AAB239-AS_SAM_17_03QT</strain>
        <tissue evidence="2">Leaf</tissue>
    </source>
</reference>
<dbReference type="Proteomes" id="UP001140949">
    <property type="component" value="Unassembled WGS sequence"/>
</dbReference>
<accession>A0AAX6FTQ3</accession>
<organism evidence="2 3">
    <name type="scientific">Iris pallida</name>
    <name type="common">Sweet iris</name>
    <dbReference type="NCBI Taxonomy" id="29817"/>
    <lineage>
        <taxon>Eukaryota</taxon>
        <taxon>Viridiplantae</taxon>
        <taxon>Streptophyta</taxon>
        <taxon>Embryophyta</taxon>
        <taxon>Tracheophyta</taxon>
        <taxon>Spermatophyta</taxon>
        <taxon>Magnoliopsida</taxon>
        <taxon>Liliopsida</taxon>
        <taxon>Asparagales</taxon>
        <taxon>Iridaceae</taxon>
        <taxon>Iridoideae</taxon>
        <taxon>Irideae</taxon>
        <taxon>Iris</taxon>
    </lineage>
</organism>
<feature type="compositionally biased region" description="Polar residues" evidence="1">
    <location>
        <begin position="88"/>
        <end position="101"/>
    </location>
</feature>
<dbReference type="EMBL" id="JANAVB010025999">
    <property type="protein sequence ID" value="KAJ6819782.1"/>
    <property type="molecule type" value="Genomic_DNA"/>
</dbReference>
<evidence type="ECO:0000256" key="1">
    <source>
        <dbReference type="SAM" id="MobiDB-lite"/>
    </source>
</evidence>
<feature type="region of interest" description="Disordered" evidence="1">
    <location>
        <begin position="38"/>
        <end position="64"/>
    </location>
</feature>
<evidence type="ECO:0000313" key="2">
    <source>
        <dbReference type="EMBL" id="KAJ6819782.1"/>
    </source>
</evidence>